<evidence type="ECO:0000313" key="3">
    <source>
        <dbReference type="Proteomes" id="UP000054466"/>
    </source>
</evidence>
<dbReference type="PANTHER" id="PTHR43591:SF14">
    <property type="entry name" value="METHYLTRANSFERASE"/>
    <property type="match status" value="1"/>
</dbReference>
<evidence type="ECO:0008006" key="4">
    <source>
        <dbReference type="Google" id="ProtNLM"/>
    </source>
</evidence>
<evidence type="ECO:0000256" key="1">
    <source>
        <dbReference type="SAM" id="MobiDB-lite"/>
    </source>
</evidence>
<evidence type="ECO:0000313" key="2">
    <source>
        <dbReference type="EMBL" id="KIW24885.1"/>
    </source>
</evidence>
<organism evidence="2 3">
    <name type="scientific">Cladophialophora immunda</name>
    <dbReference type="NCBI Taxonomy" id="569365"/>
    <lineage>
        <taxon>Eukaryota</taxon>
        <taxon>Fungi</taxon>
        <taxon>Dikarya</taxon>
        <taxon>Ascomycota</taxon>
        <taxon>Pezizomycotina</taxon>
        <taxon>Eurotiomycetes</taxon>
        <taxon>Chaetothyriomycetidae</taxon>
        <taxon>Chaetothyriales</taxon>
        <taxon>Herpotrichiellaceae</taxon>
        <taxon>Cladophialophora</taxon>
    </lineage>
</organism>
<dbReference type="RefSeq" id="XP_016245101.1">
    <property type="nucleotide sequence ID" value="XM_016397910.1"/>
</dbReference>
<dbReference type="InterPro" id="IPR029063">
    <property type="entry name" value="SAM-dependent_MTases_sf"/>
</dbReference>
<proteinExistence type="predicted"/>
<name>A0A0D2C334_9EURO</name>
<dbReference type="OrthoDB" id="2013972at2759"/>
<accession>A0A0D2C334</accession>
<reference evidence="2 3" key="1">
    <citation type="submission" date="2015-01" db="EMBL/GenBank/DDBJ databases">
        <title>The Genome Sequence of Cladophialophora immunda CBS83496.</title>
        <authorList>
            <consortium name="The Broad Institute Genomics Platform"/>
            <person name="Cuomo C."/>
            <person name="de Hoog S."/>
            <person name="Gorbushina A."/>
            <person name="Stielow B."/>
            <person name="Teixiera M."/>
            <person name="Abouelleil A."/>
            <person name="Chapman S.B."/>
            <person name="Priest M."/>
            <person name="Young S.K."/>
            <person name="Wortman J."/>
            <person name="Nusbaum C."/>
            <person name="Birren B."/>
        </authorList>
    </citation>
    <scope>NUCLEOTIDE SEQUENCE [LARGE SCALE GENOMIC DNA]</scope>
    <source>
        <strain evidence="2 3">CBS 83496</strain>
    </source>
</reference>
<sequence>MPGSDDTKSGALRFSSLEAYGWLAGSFQLVPRSKMSSSATPVPSTTPVQTMDSPLVPDSESTHSSEGGAHYDTRSLTASITDYPIHWGRRYHRYKEGAYLFPNDENEQVRLDEQHEILNRLHGRLFFAPLDPDSVLTVLDIGTGTGIWPIQLADSNALPNATITGVDLSAVQPDDVPSNVYFEIQDCADEDWVREPGSVDYCHVRFMAGSLTSYEDLIRTSRKYLRPGAGWLECHEIHPQPVSDDNTIPEGWAMRAWEEHLDYAATKALKPARPVRVAADIKTWMEEAGYVDIHEHISKIPLGPWPRDPRLKNIGGWWLANWLAGLQGFTYKLFGADGLRWSRDEIEVHLADVRKAALTKSVHSYQRHYVVYGRRPSKEEEQVLSLYGHG</sequence>
<protein>
    <recommendedName>
        <fullName evidence="4">Methyltransferase domain-containing protein</fullName>
    </recommendedName>
</protein>
<dbReference type="AlphaFoldDB" id="A0A0D2C334"/>
<dbReference type="RefSeq" id="XP_016245102.1">
    <property type="nucleotide sequence ID" value="XM_016397911.1"/>
</dbReference>
<keyword evidence="3" id="KW-1185">Reference proteome</keyword>
<dbReference type="VEuPathDB" id="FungiDB:PV07_10572"/>
<dbReference type="Gene3D" id="3.40.50.150">
    <property type="entry name" value="Vaccinia Virus protein VP39"/>
    <property type="match status" value="1"/>
</dbReference>
<dbReference type="SUPFAM" id="SSF53335">
    <property type="entry name" value="S-adenosyl-L-methionine-dependent methyltransferases"/>
    <property type="match status" value="1"/>
</dbReference>
<dbReference type="Proteomes" id="UP000054466">
    <property type="component" value="Unassembled WGS sequence"/>
</dbReference>
<dbReference type="STRING" id="569365.A0A0D2C334"/>
<gene>
    <name evidence="2" type="ORF">PV07_10572</name>
</gene>
<feature type="region of interest" description="Disordered" evidence="1">
    <location>
        <begin position="34"/>
        <end position="73"/>
    </location>
</feature>
<dbReference type="Pfam" id="PF13489">
    <property type="entry name" value="Methyltransf_23"/>
    <property type="match status" value="1"/>
</dbReference>
<dbReference type="EMBL" id="KN847045">
    <property type="protein sequence ID" value="KIW24886.1"/>
    <property type="molecule type" value="Genomic_DNA"/>
</dbReference>
<dbReference type="GO" id="GO:0008168">
    <property type="term" value="F:methyltransferase activity"/>
    <property type="evidence" value="ECO:0007669"/>
    <property type="project" value="TreeGrafter"/>
</dbReference>
<feature type="compositionally biased region" description="Low complexity" evidence="1">
    <location>
        <begin position="36"/>
        <end position="50"/>
    </location>
</feature>
<dbReference type="PANTHER" id="PTHR43591">
    <property type="entry name" value="METHYLTRANSFERASE"/>
    <property type="match status" value="1"/>
</dbReference>
<dbReference type="CDD" id="cd02440">
    <property type="entry name" value="AdoMet_MTases"/>
    <property type="match status" value="1"/>
</dbReference>
<dbReference type="GeneID" id="27349766"/>
<dbReference type="EMBL" id="KN847045">
    <property type="protein sequence ID" value="KIW24885.1"/>
    <property type="molecule type" value="Genomic_DNA"/>
</dbReference>